<dbReference type="PANTHER" id="PTHR30563:SF0">
    <property type="entry name" value="DNA RECOMBINATION PROTEIN RMUC"/>
    <property type="match status" value="1"/>
</dbReference>
<comment type="caution">
    <text evidence="6">The sequence shown here is derived from an EMBL/GenBank/DDBJ whole genome shotgun (WGS) entry which is preliminary data.</text>
</comment>
<evidence type="ECO:0000256" key="1">
    <source>
        <dbReference type="ARBA" id="ARBA00003416"/>
    </source>
</evidence>
<gene>
    <name evidence="6" type="primary">rmuC</name>
    <name evidence="6" type="ORF">KTN04_13455</name>
</gene>
<feature type="coiled-coil region" evidence="5">
    <location>
        <begin position="32"/>
        <end position="66"/>
    </location>
</feature>
<feature type="coiled-coil region" evidence="5">
    <location>
        <begin position="95"/>
        <end position="154"/>
    </location>
</feature>
<evidence type="ECO:0000256" key="5">
    <source>
        <dbReference type="SAM" id="Coils"/>
    </source>
</evidence>
<dbReference type="EMBL" id="JAHQZT010000021">
    <property type="protein sequence ID" value="MBV0934346.1"/>
    <property type="molecule type" value="Genomic_DNA"/>
</dbReference>
<sequence length="483" mass="55778">MTLEILLPTLMASCLVALSVWALTRWQASTRQQQLQAANEQLRHQVDRLQDEADMLRDQSLSLQQEQSRLQVELGRLQTRAEERDQTLAQYQAWWQQEQQRYQQLQANYQQLQAEHSAVATRRDQQELHFKAQLQQLEDSRQLLKKEFEQLAGEILERKGKAFTEMSEQSLNQLLNPIQTEMKGFREKVENIHLRETEQRIQLRTELQNLQQLNQAITDQAHKLTTALQGQKKVQGNWGELMLENVLDNAGLRLGQDYKREVSINTEEGRQRPDAIVYLPGDKHLIIDAKTSLAAYTRYVNAEQDSERQQALREHARAVSDRIKELAERRYDRLPGLNSPEIVIMFIPVESAYVEALKADETLYQRALEQNVLVATPTTLLTSLNIVRQLWRFEDQNRHTAELADRAEKFYTKLNSFLTSMQDVGKKLDGARASYDKAFGQLYSGRGNLIKQAAEFKDLGVSVQKELPAELVDKARLELDSGV</sequence>
<dbReference type="RefSeq" id="WP_217335754.1">
    <property type="nucleotide sequence ID" value="NZ_JAHQZT010000021.1"/>
</dbReference>
<dbReference type="InterPro" id="IPR003798">
    <property type="entry name" value="DNA_recombination_RmuC"/>
</dbReference>
<evidence type="ECO:0000256" key="3">
    <source>
        <dbReference type="ARBA" id="ARBA00023054"/>
    </source>
</evidence>
<dbReference type="PANTHER" id="PTHR30563">
    <property type="entry name" value="DNA RECOMBINATION PROTEIN RMUC"/>
    <property type="match status" value="1"/>
</dbReference>
<dbReference type="Pfam" id="PF02646">
    <property type="entry name" value="RmuC"/>
    <property type="match status" value="1"/>
</dbReference>
<comment type="similarity">
    <text evidence="2">Belongs to the RmuC family.</text>
</comment>
<dbReference type="Proteomes" id="UP000755551">
    <property type="component" value="Unassembled WGS sequence"/>
</dbReference>
<keyword evidence="7" id="KW-1185">Reference proteome</keyword>
<reference evidence="6 7" key="1">
    <citation type="submission" date="2021-06" db="EMBL/GenBank/DDBJ databases">
        <title>Bacterium isolated from marine sediment.</title>
        <authorList>
            <person name="Zhu K.-L."/>
            <person name="Du Z.-J."/>
            <person name="Liang Q.-Y."/>
        </authorList>
    </citation>
    <scope>NUCLEOTIDE SEQUENCE [LARGE SCALE GENOMIC DNA]</scope>
    <source>
        <strain evidence="6 7">A346</strain>
    </source>
</reference>
<feature type="coiled-coil region" evidence="5">
    <location>
        <begin position="200"/>
        <end position="227"/>
    </location>
</feature>
<protein>
    <submittedName>
        <fullName evidence="6">DNA recombination protein RmuC</fullName>
    </submittedName>
</protein>
<organism evidence="6 7">
    <name type="scientific">Marinobacterium weihaiense</name>
    <dbReference type="NCBI Taxonomy" id="2851016"/>
    <lineage>
        <taxon>Bacteria</taxon>
        <taxon>Pseudomonadati</taxon>
        <taxon>Pseudomonadota</taxon>
        <taxon>Gammaproteobacteria</taxon>
        <taxon>Oceanospirillales</taxon>
        <taxon>Oceanospirillaceae</taxon>
        <taxon>Marinobacterium</taxon>
    </lineage>
</organism>
<keyword evidence="3 5" id="KW-0175">Coiled coil</keyword>
<keyword evidence="4" id="KW-0233">DNA recombination</keyword>
<name>A0ABS6MEV4_9GAMM</name>
<accession>A0ABS6MEV4</accession>
<evidence type="ECO:0000313" key="6">
    <source>
        <dbReference type="EMBL" id="MBV0934346.1"/>
    </source>
</evidence>
<proteinExistence type="inferred from homology"/>
<evidence type="ECO:0000256" key="4">
    <source>
        <dbReference type="ARBA" id="ARBA00023172"/>
    </source>
</evidence>
<evidence type="ECO:0000256" key="2">
    <source>
        <dbReference type="ARBA" id="ARBA00009840"/>
    </source>
</evidence>
<evidence type="ECO:0000313" key="7">
    <source>
        <dbReference type="Proteomes" id="UP000755551"/>
    </source>
</evidence>
<comment type="function">
    <text evidence="1">Involved in DNA recombination.</text>
</comment>